<comment type="caution">
    <text evidence="2">The sequence shown here is derived from an EMBL/GenBank/DDBJ whole genome shotgun (WGS) entry which is preliminary data.</text>
</comment>
<feature type="transmembrane region" description="Helical" evidence="1">
    <location>
        <begin position="370"/>
        <end position="391"/>
    </location>
</feature>
<dbReference type="PANTHER" id="PTHR15644:SF2">
    <property type="entry name" value="OSTEOPETROSIS-ASSOCIATED TRANSMEMBRANE PROTEIN 1"/>
    <property type="match status" value="1"/>
</dbReference>
<gene>
    <name evidence="2" type="ORF">CVLEPA_LOCUS18325</name>
</gene>
<dbReference type="Pfam" id="PF09777">
    <property type="entry name" value="OSTMP1"/>
    <property type="match status" value="1"/>
</dbReference>
<keyword evidence="1" id="KW-0812">Transmembrane</keyword>
<dbReference type="PANTHER" id="PTHR15644">
    <property type="entry name" value="OSTEOPETROSIS ASSOCIATED TRANSMEMBRANE PROTEIN 1"/>
    <property type="match status" value="1"/>
</dbReference>
<organism evidence="2 3">
    <name type="scientific">Clavelina lepadiformis</name>
    <name type="common">Light-bulb sea squirt</name>
    <name type="synonym">Ascidia lepadiformis</name>
    <dbReference type="NCBI Taxonomy" id="159417"/>
    <lineage>
        <taxon>Eukaryota</taxon>
        <taxon>Metazoa</taxon>
        <taxon>Chordata</taxon>
        <taxon>Tunicata</taxon>
        <taxon>Ascidiacea</taxon>
        <taxon>Aplousobranchia</taxon>
        <taxon>Clavelinidae</taxon>
        <taxon>Clavelina</taxon>
    </lineage>
</organism>
<proteinExistence type="predicted"/>
<keyword evidence="1" id="KW-0472">Membrane</keyword>
<reference evidence="2 3" key="1">
    <citation type="submission" date="2024-02" db="EMBL/GenBank/DDBJ databases">
        <authorList>
            <person name="Daric V."/>
            <person name="Darras S."/>
        </authorList>
    </citation>
    <scope>NUCLEOTIDE SEQUENCE [LARGE SCALE GENOMIC DNA]</scope>
</reference>
<evidence type="ECO:0008006" key="4">
    <source>
        <dbReference type="Google" id="ProtNLM"/>
    </source>
</evidence>
<evidence type="ECO:0000256" key="1">
    <source>
        <dbReference type="SAM" id="Phobius"/>
    </source>
</evidence>
<name>A0ABP0G6W6_CLALP</name>
<protein>
    <recommendedName>
        <fullName evidence="4">Osteopetrosis-associated transmembrane protein 1</fullName>
    </recommendedName>
</protein>
<evidence type="ECO:0000313" key="2">
    <source>
        <dbReference type="EMBL" id="CAK8686384.1"/>
    </source>
</evidence>
<evidence type="ECO:0000313" key="3">
    <source>
        <dbReference type="Proteomes" id="UP001642483"/>
    </source>
</evidence>
<dbReference type="InterPro" id="IPR019172">
    <property type="entry name" value="Osteopetrosis-assoc_TM_1"/>
</dbReference>
<dbReference type="EMBL" id="CAWYQH010000102">
    <property type="protein sequence ID" value="CAK8686384.1"/>
    <property type="molecule type" value="Genomic_DNA"/>
</dbReference>
<sequence length="406" mass="46362">MEDMYLKFLAEKCRSESKNNAMPFEETLQPSAILSESDTSICIQEVHSEKASDVAHFEAFEEKSLSLQNIEIFQNETDATFTHMSNNVFPQSENDGNSTFISEVDDSENVKRRNSHEGYNMLATKFPDKNITKISGTKYVKYKTSAFNSSFNEFWVEVVPETVNVAEGRVPKECMKFLFAFSNATSDFIDCAVTNARPLHYCQKCAEKYVKVQEIYKLIFKDVSEGGMKGCKELILRADNIQVVLMTYDFVTSIWSKSTCDNCFNVSYKNHTKVYNVTKEAKLLLKKINNTMDCFRDFASGIFPSNQTSDSNSTVCTMCINLYCDANDLYDQIERDKLLCSDLIDSMNYTRLDWGKKYNCTIAVIDKGEVWIITAIVCFLPIMFYVGAWLCKTKCLCHSQVVETES</sequence>
<keyword evidence="3" id="KW-1185">Reference proteome</keyword>
<keyword evidence="1" id="KW-1133">Transmembrane helix</keyword>
<dbReference type="Proteomes" id="UP001642483">
    <property type="component" value="Unassembled WGS sequence"/>
</dbReference>
<accession>A0ABP0G6W6</accession>